<dbReference type="EMBL" id="FWFY01000006">
    <property type="protein sequence ID" value="SLN49827.1"/>
    <property type="molecule type" value="Genomic_DNA"/>
</dbReference>
<reference evidence="2 5" key="2">
    <citation type="submission" date="2018-03" db="EMBL/GenBank/DDBJ databases">
        <title>Genomic Encyclopedia of Archaeal and Bacterial Type Strains, Phase II (KMG-II): from individual species to whole genera.</title>
        <authorList>
            <person name="Goeker M."/>
        </authorList>
    </citation>
    <scope>NUCLEOTIDE SEQUENCE [LARGE SCALE GENOMIC DNA]</scope>
    <source>
        <strain evidence="2 5">DSM 29956</strain>
    </source>
</reference>
<keyword evidence="1" id="KW-0472">Membrane</keyword>
<name>A0A1X6ZFY1_9RHOB</name>
<dbReference type="AlphaFoldDB" id="A0A1X6ZFY1"/>
<protein>
    <submittedName>
        <fullName evidence="3">Uncharacterized protein</fullName>
    </submittedName>
</protein>
<evidence type="ECO:0000313" key="2">
    <source>
        <dbReference type="EMBL" id="PSK86146.1"/>
    </source>
</evidence>
<evidence type="ECO:0000313" key="5">
    <source>
        <dbReference type="Proteomes" id="UP000240624"/>
    </source>
</evidence>
<proteinExistence type="predicted"/>
<evidence type="ECO:0000313" key="3">
    <source>
        <dbReference type="EMBL" id="SLN49827.1"/>
    </source>
</evidence>
<gene>
    <name evidence="2" type="ORF">CLV79_106154</name>
    <name evidence="3" type="ORF">LOS8367_02226</name>
</gene>
<keyword evidence="1" id="KW-0812">Transmembrane</keyword>
<evidence type="ECO:0000313" key="4">
    <source>
        <dbReference type="Proteomes" id="UP000193495"/>
    </source>
</evidence>
<accession>A0A1X6ZFY1</accession>
<reference evidence="3 4" key="1">
    <citation type="submission" date="2017-03" db="EMBL/GenBank/DDBJ databases">
        <authorList>
            <person name="Afonso C.L."/>
            <person name="Miller P.J."/>
            <person name="Scott M.A."/>
            <person name="Spackman E."/>
            <person name="Goraichik I."/>
            <person name="Dimitrov K.M."/>
            <person name="Suarez D.L."/>
            <person name="Swayne D.E."/>
        </authorList>
    </citation>
    <scope>NUCLEOTIDE SEQUENCE [LARGE SCALE GENOMIC DNA]</scope>
    <source>
        <strain evidence="3 4">CECT 8367</strain>
    </source>
</reference>
<organism evidence="3 4">
    <name type="scientific">Limimaricola soesokkakensis</name>
    <dbReference type="NCBI Taxonomy" id="1343159"/>
    <lineage>
        <taxon>Bacteria</taxon>
        <taxon>Pseudomonadati</taxon>
        <taxon>Pseudomonadota</taxon>
        <taxon>Alphaproteobacteria</taxon>
        <taxon>Rhodobacterales</taxon>
        <taxon>Paracoccaceae</taxon>
        <taxon>Limimaricola</taxon>
    </lineage>
</organism>
<dbReference type="EMBL" id="PYGB01000006">
    <property type="protein sequence ID" value="PSK86146.1"/>
    <property type="molecule type" value="Genomic_DNA"/>
</dbReference>
<keyword evidence="5" id="KW-1185">Reference proteome</keyword>
<dbReference type="Proteomes" id="UP000193495">
    <property type="component" value="Unassembled WGS sequence"/>
</dbReference>
<keyword evidence="1" id="KW-1133">Transmembrane helix</keyword>
<evidence type="ECO:0000256" key="1">
    <source>
        <dbReference type="SAM" id="Phobius"/>
    </source>
</evidence>
<feature type="transmembrane region" description="Helical" evidence="1">
    <location>
        <begin position="21"/>
        <end position="38"/>
    </location>
</feature>
<sequence>MNIHWLLRLAHWARHPSSPRQMALIAGVILLCLLLVGIERTWGWPEALTVTPGGRTSFMR</sequence>
<dbReference type="Proteomes" id="UP000240624">
    <property type="component" value="Unassembled WGS sequence"/>
</dbReference>
<dbReference type="RefSeq" id="WP_085896573.1">
    <property type="nucleotide sequence ID" value="NZ_FWFY01000006.1"/>
</dbReference>